<dbReference type="EMBL" id="FQVQ01000021">
    <property type="protein sequence ID" value="SHF82012.1"/>
    <property type="molecule type" value="Genomic_DNA"/>
</dbReference>
<reference evidence="3 4" key="1">
    <citation type="submission" date="2016-11" db="EMBL/GenBank/DDBJ databases">
        <authorList>
            <person name="Jaros S."/>
            <person name="Januszkiewicz K."/>
            <person name="Wedrychowicz H."/>
        </authorList>
    </citation>
    <scope>NUCLEOTIDE SEQUENCE [LARGE SCALE GENOMIC DNA]</scope>
    <source>
        <strain evidence="3 4">DSM 25660</strain>
    </source>
</reference>
<dbReference type="Gene3D" id="3.40.50.2000">
    <property type="entry name" value="Glycogen Phosphorylase B"/>
    <property type="match status" value="2"/>
</dbReference>
<dbReference type="PANTHER" id="PTHR12526">
    <property type="entry name" value="GLYCOSYLTRANSFERASE"/>
    <property type="match status" value="1"/>
</dbReference>
<evidence type="ECO:0000313" key="3">
    <source>
        <dbReference type="EMBL" id="SHF82012.1"/>
    </source>
</evidence>
<dbReference type="SUPFAM" id="SSF53756">
    <property type="entry name" value="UDP-Glycosyltransferase/glycogen phosphorylase"/>
    <property type="match status" value="1"/>
</dbReference>
<dbReference type="Pfam" id="PF00534">
    <property type="entry name" value="Glycos_transf_1"/>
    <property type="match status" value="1"/>
</dbReference>
<accession>A0A1M5ESL7</accession>
<evidence type="ECO:0000259" key="1">
    <source>
        <dbReference type="Pfam" id="PF00534"/>
    </source>
</evidence>
<dbReference type="STRING" id="1124188.SAMN05444377_12128"/>
<dbReference type="Pfam" id="PF13439">
    <property type="entry name" value="Glyco_transf_4"/>
    <property type="match status" value="1"/>
</dbReference>
<keyword evidence="4" id="KW-1185">Reference proteome</keyword>
<organism evidence="3 4">
    <name type="scientific">Flavobacterium fontis</name>
    <dbReference type="NCBI Taxonomy" id="1124188"/>
    <lineage>
        <taxon>Bacteria</taxon>
        <taxon>Pseudomonadati</taxon>
        <taxon>Bacteroidota</taxon>
        <taxon>Flavobacteriia</taxon>
        <taxon>Flavobacteriales</taxon>
        <taxon>Flavobacteriaceae</taxon>
        <taxon>Flavobacterium</taxon>
    </lineage>
</organism>
<dbReference type="RefSeq" id="WP_073365350.1">
    <property type="nucleotide sequence ID" value="NZ_FQVQ01000021.1"/>
</dbReference>
<dbReference type="InterPro" id="IPR001296">
    <property type="entry name" value="Glyco_trans_1"/>
</dbReference>
<dbReference type="Proteomes" id="UP000184147">
    <property type="component" value="Unassembled WGS sequence"/>
</dbReference>
<dbReference type="CDD" id="cd03801">
    <property type="entry name" value="GT4_PimA-like"/>
    <property type="match status" value="1"/>
</dbReference>
<evidence type="ECO:0000259" key="2">
    <source>
        <dbReference type="Pfam" id="PF13439"/>
    </source>
</evidence>
<dbReference type="AlphaFoldDB" id="A0A1M5ESL7"/>
<dbReference type="OrthoDB" id="1522162at2"/>
<name>A0A1M5ESL7_9FLAO</name>
<feature type="domain" description="Glycosyl transferase family 1" evidence="1">
    <location>
        <begin position="178"/>
        <end position="340"/>
    </location>
</feature>
<dbReference type="InterPro" id="IPR028098">
    <property type="entry name" value="Glyco_trans_4-like_N"/>
</dbReference>
<protein>
    <submittedName>
        <fullName evidence="3">Glycosyltransferase involved in cell wall bisynthesis</fullName>
    </submittedName>
</protein>
<dbReference type="GO" id="GO:0016757">
    <property type="term" value="F:glycosyltransferase activity"/>
    <property type="evidence" value="ECO:0007669"/>
    <property type="project" value="InterPro"/>
</dbReference>
<evidence type="ECO:0000313" key="4">
    <source>
        <dbReference type="Proteomes" id="UP000184147"/>
    </source>
</evidence>
<gene>
    <name evidence="3" type="ORF">SAMN05444377_12128</name>
</gene>
<proteinExistence type="predicted"/>
<keyword evidence="3" id="KW-0808">Transferase</keyword>
<feature type="domain" description="Glycosyltransferase subfamily 4-like N-terminal" evidence="2">
    <location>
        <begin position="13"/>
        <end position="166"/>
    </location>
</feature>
<dbReference type="PANTHER" id="PTHR12526:SF630">
    <property type="entry name" value="GLYCOSYLTRANSFERASE"/>
    <property type="match status" value="1"/>
</dbReference>
<sequence>MRLLQITASNVWRGHEQQIVYYYDAFAAKGMHQVLLCTPDTRLHEIAQEKNYRVHTLPFHSEYDRKWMKKINQIVREEKIDLILIHNSTAHTLCVLSSLLYGWKTPMVFFRTLIKRVDTNFFRKWKYNYSGLKKIVCVSQAVIDVLAPAIKDKSRLSIVGSATDLEEFHRTQPTGWLRKELGLTDDTVIIGNIAAFVGFKDHVTLVHAAAEIVKKIPKVVFVLAGKGELEENIKALVAEKELTSHFVFLGFRKDIPELFPEFDLFLFTSKLEPTGGVLLEAYASHVPIVATRAGGIPEVVVEGETGLLCEKENPIDFAEKTVQLLQDKAWQQRLVANGYQHLLTHFTKEVIAEAMYHELELVYRAAL</sequence>